<dbReference type="Proteomes" id="UP000887159">
    <property type="component" value="Unassembled WGS sequence"/>
</dbReference>
<evidence type="ECO:0000313" key="2">
    <source>
        <dbReference type="EMBL" id="GFY10953.1"/>
    </source>
</evidence>
<sequence>MTGHIYRDVILEQHVRLFRGAMGAEFLFIDDNARPHRENIVDEGLQAKDISCMDWPAYSPDLNPREHVWNMLGQLIAARQPPPTCLPELRRALLDELCNIPQDQTDNLILSMPRHCKASITSLGRHTPY</sequence>
<proteinExistence type="predicted"/>
<dbReference type="InterPro" id="IPR036397">
    <property type="entry name" value="RNaseH_sf"/>
</dbReference>
<dbReference type="GO" id="GO:0003676">
    <property type="term" value="F:nucleic acid binding"/>
    <property type="evidence" value="ECO:0007669"/>
    <property type="project" value="InterPro"/>
</dbReference>
<organism evidence="2 3">
    <name type="scientific">Trichonephila clavipes</name>
    <name type="common">Golden silk orbweaver</name>
    <name type="synonym">Nephila clavipes</name>
    <dbReference type="NCBI Taxonomy" id="2585209"/>
    <lineage>
        <taxon>Eukaryota</taxon>
        <taxon>Metazoa</taxon>
        <taxon>Ecdysozoa</taxon>
        <taxon>Arthropoda</taxon>
        <taxon>Chelicerata</taxon>
        <taxon>Arachnida</taxon>
        <taxon>Araneae</taxon>
        <taxon>Araneomorphae</taxon>
        <taxon>Entelegynae</taxon>
        <taxon>Araneoidea</taxon>
        <taxon>Nephilidae</taxon>
        <taxon>Trichonephila</taxon>
    </lineage>
</organism>
<protein>
    <submittedName>
        <fullName evidence="2">Transposable element Tcb1 transposase</fullName>
    </submittedName>
</protein>
<evidence type="ECO:0000259" key="1">
    <source>
        <dbReference type="Pfam" id="PF13358"/>
    </source>
</evidence>
<dbReference type="AlphaFoldDB" id="A0A8X6SQ43"/>
<keyword evidence="3" id="KW-1185">Reference proteome</keyword>
<dbReference type="InterPro" id="IPR038717">
    <property type="entry name" value="Tc1-like_DDE_dom"/>
</dbReference>
<reference evidence="2" key="1">
    <citation type="submission" date="2020-08" db="EMBL/GenBank/DDBJ databases">
        <title>Multicomponent nature underlies the extraordinary mechanical properties of spider dragline silk.</title>
        <authorList>
            <person name="Kono N."/>
            <person name="Nakamura H."/>
            <person name="Mori M."/>
            <person name="Yoshida Y."/>
            <person name="Ohtoshi R."/>
            <person name="Malay A.D."/>
            <person name="Moran D.A.P."/>
            <person name="Tomita M."/>
            <person name="Numata K."/>
            <person name="Arakawa K."/>
        </authorList>
    </citation>
    <scope>NUCLEOTIDE SEQUENCE</scope>
</reference>
<accession>A0A8X6SQ43</accession>
<evidence type="ECO:0000313" key="3">
    <source>
        <dbReference type="Proteomes" id="UP000887159"/>
    </source>
</evidence>
<dbReference type="EMBL" id="BMAU01021301">
    <property type="protein sequence ID" value="GFY10953.1"/>
    <property type="molecule type" value="Genomic_DNA"/>
</dbReference>
<feature type="domain" description="Tc1-like transposase DDE" evidence="1">
    <location>
        <begin position="25"/>
        <end position="78"/>
    </location>
</feature>
<name>A0A8X6SQ43_TRICX</name>
<dbReference type="Pfam" id="PF13358">
    <property type="entry name" value="DDE_3"/>
    <property type="match status" value="1"/>
</dbReference>
<comment type="caution">
    <text evidence="2">The sequence shown here is derived from an EMBL/GenBank/DDBJ whole genome shotgun (WGS) entry which is preliminary data.</text>
</comment>
<gene>
    <name evidence="2" type="primary">TCB1_553</name>
    <name evidence="2" type="ORF">TNCV_1124741</name>
</gene>
<dbReference type="Gene3D" id="3.30.420.10">
    <property type="entry name" value="Ribonuclease H-like superfamily/Ribonuclease H"/>
    <property type="match status" value="1"/>
</dbReference>